<dbReference type="Gene3D" id="3.40.50.20">
    <property type="match status" value="1"/>
</dbReference>
<keyword evidence="2 4" id="KW-0547">Nucleotide-binding</keyword>
<dbReference type="SUPFAM" id="SSF56059">
    <property type="entry name" value="Glutathione synthetase ATP-binding domain-like"/>
    <property type="match status" value="1"/>
</dbReference>
<dbReference type="GO" id="GO:0016874">
    <property type="term" value="F:ligase activity"/>
    <property type="evidence" value="ECO:0007669"/>
    <property type="project" value="UniProtKB-KW"/>
</dbReference>
<dbReference type="AlphaFoldDB" id="D6AIR6"/>
<dbReference type="InterPro" id="IPR011761">
    <property type="entry name" value="ATP-grasp"/>
</dbReference>
<dbReference type="GO" id="GO:0005524">
    <property type="term" value="F:ATP binding"/>
    <property type="evidence" value="ECO:0007669"/>
    <property type="project" value="UniProtKB-UniRule"/>
</dbReference>
<evidence type="ECO:0000313" key="6">
    <source>
        <dbReference type="EMBL" id="EFE73042.2"/>
    </source>
</evidence>
<dbReference type="Gene3D" id="3.30.1490.20">
    <property type="entry name" value="ATP-grasp fold, A domain"/>
    <property type="match status" value="1"/>
</dbReference>
<organism evidence="6 7">
    <name type="scientific">Streptomyces filamentosus NRRL 15998</name>
    <dbReference type="NCBI Taxonomy" id="457431"/>
    <lineage>
        <taxon>Bacteria</taxon>
        <taxon>Bacillati</taxon>
        <taxon>Actinomycetota</taxon>
        <taxon>Actinomycetes</taxon>
        <taxon>Kitasatosporales</taxon>
        <taxon>Streptomycetaceae</taxon>
        <taxon>Streptomyces</taxon>
    </lineage>
</organism>
<accession>D6AIR6</accession>
<name>D6AIR6_STRFL</name>
<evidence type="ECO:0000256" key="4">
    <source>
        <dbReference type="PROSITE-ProRule" id="PRU00409"/>
    </source>
</evidence>
<dbReference type="PROSITE" id="PS50975">
    <property type="entry name" value="ATP_GRASP"/>
    <property type="match status" value="1"/>
</dbReference>
<reference evidence="7" key="1">
    <citation type="submission" date="2008-10" db="EMBL/GenBank/DDBJ databases">
        <authorList>
            <person name="Molnar K."/>
        </authorList>
    </citation>
    <scope>NUCLEOTIDE SEQUENCE [LARGE SCALE GENOMIC DNA]</scope>
    <source>
        <strain evidence="7">NRRL 15998</strain>
    </source>
</reference>
<dbReference type="Pfam" id="PF13535">
    <property type="entry name" value="ATP-grasp_4"/>
    <property type="match status" value="1"/>
</dbReference>
<dbReference type="EMBL" id="DS999644">
    <property type="protein sequence ID" value="EFE73042.2"/>
    <property type="molecule type" value="Genomic_DNA"/>
</dbReference>
<protein>
    <submittedName>
        <fullName evidence="6">Phosphoribosylglycinamide synthetase</fullName>
    </submittedName>
</protein>
<dbReference type="PANTHER" id="PTHR43585">
    <property type="entry name" value="FUMIPYRROLE BIOSYNTHESIS PROTEIN C"/>
    <property type="match status" value="1"/>
</dbReference>
<dbReference type="InterPro" id="IPR052032">
    <property type="entry name" value="ATP-dep_AA_Ligase"/>
</dbReference>
<dbReference type="Gene3D" id="3.30.470.20">
    <property type="entry name" value="ATP-grasp fold, B domain"/>
    <property type="match status" value="1"/>
</dbReference>
<dbReference type="PANTHER" id="PTHR43585:SF2">
    <property type="entry name" value="ATP-GRASP ENZYME FSQD"/>
    <property type="match status" value="1"/>
</dbReference>
<evidence type="ECO:0000256" key="3">
    <source>
        <dbReference type="ARBA" id="ARBA00022840"/>
    </source>
</evidence>
<proteinExistence type="predicted"/>
<evidence type="ECO:0000256" key="2">
    <source>
        <dbReference type="ARBA" id="ARBA00022741"/>
    </source>
</evidence>
<evidence type="ECO:0000313" key="7">
    <source>
        <dbReference type="Proteomes" id="UP000003986"/>
    </source>
</evidence>
<reference evidence="7" key="2">
    <citation type="submission" date="2008-12" db="EMBL/GenBank/DDBJ databases">
        <title>Annotation of Streptomyces roseosporus strain NRRL 15998.</title>
        <authorList>
            <consortium name="The Broad Institute Genome Sequencing Platform"/>
            <consortium name="Broad Institute Microbial Sequencing Center"/>
            <person name="Fischbach M."/>
            <person name="Ward D."/>
            <person name="Young S."/>
            <person name="Kodira C.D."/>
            <person name="Zeng Q."/>
            <person name="Koehrsen M."/>
            <person name="Godfrey P."/>
            <person name="Alvarado L."/>
            <person name="Berlin A.M."/>
            <person name="Borenstein D."/>
            <person name="Chen Z."/>
            <person name="Engels R."/>
            <person name="Freedman E."/>
            <person name="Gellesch M."/>
            <person name="Goldberg J."/>
            <person name="Griggs A."/>
            <person name="Gujja S."/>
            <person name="Heiman D.I."/>
            <person name="Hepburn T.A."/>
            <person name="Howarth C."/>
            <person name="Jen D."/>
            <person name="Larson L."/>
            <person name="Lewis B."/>
            <person name="Mehta T."/>
            <person name="Park D."/>
            <person name="Pearson M."/>
            <person name="Roberts A."/>
            <person name="Saif S."/>
            <person name="Shea T.D."/>
            <person name="Shenoy N."/>
            <person name="Sisk P."/>
            <person name="Stolte C."/>
            <person name="Sykes S.N."/>
            <person name="Walk T."/>
            <person name="White J."/>
            <person name="Yandava C."/>
            <person name="Straight P."/>
            <person name="Clardy J."/>
            <person name="Hung D."/>
            <person name="Kolter R."/>
            <person name="Mekalanos J."/>
            <person name="Walker S."/>
            <person name="Walsh C.T."/>
            <person name="Wieland B.L.C."/>
            <person name="Ilzarbe M."/>
            <person name="Galagan J."/>
            <person name="Nusbaum C."/>
            <person name="Birren B."/>
        </authorList>
    </citation>
    <scope>NUCLEOTIDE SEQUENCE [LARGE SCALE GENOMIC DNA]</scope>
    <source>
        <strain evidence="7">NRRL 15998</strain>
    </source>
</reference>
<dbReference type="InterPro" id="IPR013815">
    <property type="entry name" value="ATP_grasp_subdomain_1"/>
</dbReference>
<sequence>MVGGGGQLWREYILKSVADSYDLWLFAPKEPTWESRYLRGNTIVDTLDAFESIESAVRLAESVDVAGVLCYDEIRVPVAAMMAEELKLPTANADGVLGCRDKYRGRQALAAAGVAQPVSRAVASLEEAREVAGAIGYPVVLKPRALAASVGVVRADGPEALESAYSEAAAAYFDEIPRDRAWVLVEEYLDGPEISVESVCRNGRVTPMFVARKALGFAPHFEEVGHTVSADDPLLHDPAVRRVLQEAHTALGLDTLVTHTELRLTRTGPRLVEVNARLGGDLIPYAARLATGVDYGMVAAALAAGAQPDVTPVRTASAHVQFLYPEYDLDVTSLTVEEELPAGVHEVRLMAEPGRRLRLPPRDHVAGRYAYVVTTGASPEECADVLHAAKPLVRLAGTPVD</sequence>
<gene>
    <name evidence="6" type="ORF">SSGG_00408</name>
</gene>
<dbReference type="Proteomes" id="UP000003986">
    <property type="component" value="Unassembled WGS sequence"/>
</dbReference>
<dbReference type="SMART" id="SM01209">
    <property type="entry name" value="GARS_A"/>
    <property type="match status" value="1"/>
</dbReference>
<keyword evidence="1" id="KW-0436">Ligase</keyword>
<evidence type="ECO:0000256" key="1">
    <source>
        <dbReference type="ARBA" id="ARBA00022598"/>
    </source>
</evidence>
<evidence type="ECO:0000259" key="5">
    <source>
        <dbReference type="PROSITE" id="PS50975"/>
    </source>
</evidence>
<feature type="domain" description="ATP-grasp" evidence="5">
    <location>
        <begin position="106"/>
        <end position="304"/>
    </location>
</feature>
<dbReference type="GO" id="GO:0046872">
    <property type="term" value="F:metal ion binding"/>
    <property type="evidence" value="ECO:0007669"/>
    <property type="project" value="InterPro"/>
</dbReference>
<keyword evidence="3 4" id="KW-0067">ATP-binding</keyword>